<proteinExistence type="predicted"/>
<keyword evidence="1" id="KW-0732">Signal</keyword>
<evidence type="ECO:0000256" key="1">
    <source>
        <dbReference type="SAM" id="SignalP"/>
    </source>
</evidence>
<dbReference type="Proteomes" id="UP000236161">
    <property type="component" value="Unassembled WGS sequence"/>
</dbReference>
<feature type="chain" id="PRO_5014156902" evidence="1">
    <location>
        <begin position="31"/>
        <end position="146"/>
    </location>
</feature>
<keyword evidence="3" id="KW-1185">Reference proteome</keyword>
<protein>
    <submittedName>
        <fullName evidence="2">Uncharacterized protein</fullName>
    </submittedName>
</protein>
<feature type="signal peptide" evidence="1">
    <location>
        <begin position="1"/>
        <end position="30"/>
    </location>
</feature>
<evidence type="ECO:0000313" key="3">
    <source>
        <dbReference type="Proteomes" id="UP000236161"/>
    </source>
</evidence>
<dbReference type="AlphaFoldDB" id="A0A2I0AJ07"/>
<evidence type="ECO:0000313" key="2">
    <source>
        <dbReference type="EMBL" id="PKA55537.1"/>
    </source>
</evidence>
<name>A0A2I0AJ07_9ASPA</name>
<dbReference type="EMBL" id="KZ451979">
    <property type="protein sequence ID" value="PKA55537.1"/>
    <property type="molecule type" value="Genomic_DNA"/>
</dbReference>
<sequence length="146" mass="16603">MLMASSGGRWLLLLLRWLVLLLLLYTSTVTTTVAPPRPLSPIPEIFLRRLAQIAIEQYNFQNRNGYAGLVLLGVLSGARNVNTVEKVRCIFYVIEVRARHFFLNTILPGSFFTVMSFTIPERDPIIRESIIDGSFRTSPFIYSPLI</sequence>
<accession>A0A2I0AJ07</accession>
<reference evidence="2 3" key="1">
    <citation type="journal article" date="2017" name="Nature">
        <title>The Apostasia genome and the evolution of orchids.</title>
        <authorList>
            <person name="Zhang G.Q."/>
            <person name="Liu K.W."/>
            <person name="Li Z."/>
            <person name="Lohaus R."/>
            <person name="Hsiao Y.Y."/>
            <person name="Niu S.C."/>
            <person name="Wang J.Y."/>
            <person name="Lin Y.C."/>
            <person name="Xu Q."/>
            <person name="Chen L.J."/>
            <person name="Yoshida K."/>
            <person name="Fujiwara S."/>
            <person name="Wang Z.W."/>
            <person name="Zhang Y.Q."/>
            <person name="Mitsuda N."/>
            <person name="Wang M."/>
            <person name="Liu G.H."/>
            <person name="Pecoraro L."/>
            <person name="Huang H.X."/>
            <person name="Xiao X.J."/>
            <person name="Lin M."/>
            <person name="Wu X.Y."/>
            <person name="Wu W.L."/>
            <person name="Chen Y.Y."/>
            <person name="Chang S.B."/>
            <person name="Sakamoto S."/>
            <person name="Ohme-Takagi M."/>
            <person name="Yagi M."/>
            <person name="Zeng S.J."/>
            <person name="Shen C.Y."/>
            <person name="Yeh C.M."/>
            <person name="Luo Y.B."/>
            <person name="Tsai W.C."/>
            <person name="Van de Peer Y."/>
            <person name="Liu Z.J."/>
        </authorList>
    </citation>
    <scope>NUCLEOTIDE SEQUENCE [LARGE SCALE GENOMIC DNA]</scope>
    <source>
        <strain evidence="3">cv. Shenzhen</strain>
        <tissue evidence="2">Stem</tissue>
    </source>
</reference>
<organism evidence="2 3">
    <name type="scientific">Apostasia shenzhenica</name>
    <dbReference type="NCBI Taxonomy" id="1088818"/>
    <lineage>
        <taxon>Eukaryota</taxon>
        <taxon>Viridiplantae</taxon>
        <taxon>Streptophyta</taxon>
        <taxon>Embryophyta</taxon>
        <taxon>Tracheophyta</taxon>
        <taxon>Spermatophyta</taxon>
        <taxon>Magnoliopsida</taxon>
        <taxon>Liliopsida</taxon>
        <taxon>Asparagales</taxon>
        <taxon>Orchidaceae</taxon>
        <taxon>Apostasioideae</taxon>
        <taxon>Apostasia</taxon>
    </lineage>
</organism>
<gene>
    <name evidence="2" type="ORF">AXF42_Ash006739</name>
</gene>